<proteinExistence type="predicted"/>
<reference evidence="1 2" key="1">
    <citation type="submission" date="2019-04" db="EMBL/GenBank/DDBJ databases">
        <title>Genome sequencing of Clostridium botulinum Groups I-IV and Clostridium butyricum.</title>
        <authorList>
            <person name="Brunt J."/>
            <person name="Van Vliet A.H.M."/>
            <person name="Stringer S.C."/>
            <person name="Carter A.T."/>
            <person name="Peck M.W."/>
        </authorList>
    </citation>
    <scope>NUCLEOTIDE SEQUENCE [LARGE SCALE GENOMIC DNA]</scope>
    <source>
        <strain evidence="1 2">BL81</strain>
    </source>
</reference>
<name>A0A6B4JNA2_CLOBO</name>
<dbReference type="Proteomes" id="UP000486903">
    <property type="component" value="Unassembled WGS sequence"/>
</dbReference>
<evidence type="ECO:0000313" key="2">
    <source>
        <dbReference type="Proteomes" id="UP000486903"/>
    </source>
</evidence>
<organism evidence="1 2">
    <name type="scientific">Clostridium botulinum</name>
    <dbReference type="NCBI Taxonomy" id="1491"/>
    <lineage>
        <taxon>Bacteria</taxon>
        <taxon>Bacillati</taxon>
        <taxon>Bacillota</taxon>
        <taxon>Clostridia</taxon>
        <taxon>Eubacteriales</taxon>
        <taxon>Clostridiaceae</taxon>
        <taxon>Clostridium</taxon>
    </lineage>
</organism>
<dbReference type="AlphaFoldDB" id="A0A6B4JNA2"/>
<dbReference type="RefSeq" id="WP_003369693.1">
    <property type="nucleotide sequence ID" value="NZ_JACBBA010000005.1"/>
</dbReference>
<evidence type="ECO:0000313" key="1">
    <source>
        <dbReference type="EMBL" id="NFV27383.1"/>
    </source>
</evidence>
<gene>
    <name evidence="1" type="ORF">FDG31_14620</name>
</gene>
<protein>
    <submittedName>
        <fullName evidence="1">Uncharacterized protein</fullName>
    </submittedName>
</protein>
<sequence>MSNKVTLIYEDGKFSVCINEKLINEDKDLEKSLDRFKQVIRDNVVAKSTTWESIVKSIKDIKNNELEINNEYKTLTFGFLKYFYNTGKIFYTKDNKMIPLMGGCELFYFVVQMSVNGEIDNYEDFLEFCKEILENKSTYRVSESSLFVSNAGFNYGSAEYNFSSKKINKGASINKCTFDEFKSYVLDIIK</sequence>
<comment type="caution">
    <text evidence="1">The sequence shown here is derived from an EMBL/GenBank/DDBJ whole genome shotgun (WGS) entry which is preliminary data.</text>
</comment>
<accession>A0A6B4JNA2</accession>
<dbReference type="EMBL" id="SXFB01000014">
    <property type="protein sequence ID" value="NFV27383.1"/>
    <property type="molecule type" value="Genomic_DNA"/>
</dbReference>